<keyword evidence="2 10" id="KW-0723">Serine/threonine-protein kinase</keyword>
<dbReference type="EMBL" id="CAUYUJ010019699">
    <property type="protein sequence ID" value="CAK0893017.1"/>
    <property type="molecule type" value="Genomic_DNA"/>
</dbReference>
<dbReference type="InterPro" id="IPR011009">
    <property type="entry name" value="Kinase-like_dom_sf"/>
</dbReference>
<organism evidence="13 14">
    <name type="scientific">Prorocentrum cordatum</name>
    <dbReference type="NCBI Taxonomy" id="2364126"/>
    <lineage>
        <taxon>Eukaryota</taxon>
        <taxon>Sar</taxon>
        <taxon>Alveolata</taxon>
        <taxon>Dinophyceae</taxon>
        <taxon>Prorocentrales</taxon>
        <taxon>Prorocentraceae</taxon>
        <taxon>Prorocentrum</taxon>
    </lineage>
</organism>
<evidence type="ECO:0000256" key="4">
    <source>
        <dbReference type="ARBA" id="ARBA00022741"/>
    </source>
</evidence>
<dbReference type="PANTHER" id="PTHR24349">
    <property type="entry name" value="SERINE/THREONINE-PROTEIN KINASE"/>
    <property type="match status" value="1"/>
</dbReference>
<dbReference type="Pfam" id="PF13499">
    <property type="entry name" value="EF-hand_7"/>
    <property type="match status" value="1"/>
</dbReference>
<dbReference type="CDD" id="cd00051">
    <property type="entry name" value="EFh"/>
    <property type="match status" value="1"/>
</dbReference>
<evidence type="ECO:0000256" key="10">
    <source>
        <dbReference type="RuleBase" id="RU000304"/>
    </source>
</evidence>
<evidence type="ECO:0000313" key="13">
    <source>
        <dbReference type="EMBL" id="CAK0893017.1"/>
    </source>
</evidence>
<comment type="similarity">
    <text evidence="8">Belongs to the protein kinase superfamily. Ser/Thr protein kinase family. CDPK subfamily.</text>
</comment>
<keyword evidence="4 9" id="KW-0547">Nucleotide-binding</keyword>
<dbReference type="PROSITE" id="PS00107">
    <property type="entry name" value="PROTEIN_KINASE_ATP"/>
    <property type="match status" value="1"/>
</dbReference>
<dbReference type="InterPro" id="IPR000719">
    <property type="entry name" value="Prot_kinase_dom"/>
</dbReference>
<evidence type="ECO:0000313" key="14">
    <source>
        <dbReference type="Proteomes" id="UP001189429"/>
    </source>
</evidence>
<dbReference type="Proteomes" id="UP001189429">
    <property type="component" value="Unassembled WGS sequence"/>
</dbReference>
<feature type="domain" description="EF-hand" evidence="12">
    <location>
        <begin position="395"/>
        <end position="430"/>
    </location>
</feature>
<proteinExistence type="inferred from homology"/>
<accession>A0ABN9X509</accession>
<dbReference type="InterPro" id="IPR017441">
    <property type="entry name" value="Protein_kinase_ATP_BS"/>
</dbReference>
<evidence type="ECO:0000256" key="5">
    <source>
        <dbReference type="ARBA" id="ARBA00022777"/>
    </source>
</evidence>
<evidence type="ECO:0000256" key="6">
    <source>
        <dbReference type="ARBA" id="ARBA00022837"/>
    </source>
</evidence>
<dbReference type="PROSITE" id="PS00108">
    <property type="entry name" value="PROTEIN_KINASE_ST"/>
    <property type="match status" value="1"/>
</dbReference>
<dbReference type="PROSITE" id="PS50222">
    <property type="entry name" value="EF_HAND_2"/>
    <property type="match status" value="3"/>
</dbReference>
<protein>
    <recommendedName>
        <fullName evidence="15">Non-specific serine/threonine protein kinase</fullName>
    </recommendedName>
</protein>
<dbReference type="Pfam" id="PF13405">
    <property type="entry name" value="EF-hand_6"/>
    <property type="match status" value="1"/>
</dbReference>
<comment type="caution">
    <text evidence="13">The sequence shown here is derived from an EMBL/GenBank/DDBJ whole genome shotgun (WGS) entry which is preliminary data.</text>
</comment>
<dbReference type="SMART" id="SM00054">
    <property type="entry name" value="EFh"/>
    <property type="match status" value="3"/>
</dbReference>
<name>A0ABN9X509_9DINO</name>
<dbReference type="SUPFAM" id="SSF47473">
    <property type="entry name" value="EF-hand"/>
    <property type="match status" value="1"/>
</dbReference>
<dbReference type="PROSITE" id="PS50011">
    <property type="entry name" value="PROTEIN_KINASE_DOM"/>
    <property type="match status" value="1"/>
</dbReference>
<feature type="domain" description="EF-hand" evidence="12">
    <location>
        <begin position="359"/>
        <end position="394"/>
    </location>
</feature>
<evidence type="ECO:0000256" key="3">
    <source>
        <dbReference type="ARBA" id="ARBA00022679"/>
    </source>
</evidence>
<feature type="binding site" evidence="9">
    <location>
        <position position="61"/>
    </location>
    <ligand>
        <name>ATP</name>
        <dbReference type="ChEBI" id="CHEBI:30616"/>
    </ligand>
</feature>
<evidence type="ECO:0000256" key="9">
    <source>
        <dbReference type="PROSITE-ProRule" id="PRU10141"/>
    </source>
</evidence>
<dbReference type="Gene3D" id="3.30.200.20">
    <property type="entry name" value="Phosphorylase Kinase, domain 1"/>
    <property type="match status" value="1"/>
</dbReference>
<sequence length="463" mass="50220">MGACTSLGDAKKDHSSCAQISQSRSIHDAYSFRDTQKLGKGGYGTVYLATQRFSGKRRAVKRMSNQYPHQSSCKSEVAIMNSIDHPNIVKLVDTFQNSTHTYLVLELCRGGGLLTKMKAYGGSFPEQHASTVLHQILRGTLYLHQCSVAHRDLKPENLLFASDAPVPENTVKIIDFGLARTCPEGRLLVTKVGTPTFVAPEVLAGRGYDKQCDIWSIGITAHVLLSDKSVIRKVARGHLELSPEHWALVSSSAAALVSGLLSADPRERPTASRALGDGWLLRGAGAERAAIPSGLVENLCRFKSRDVLSKVALRVLAGLLDDAELRPLRRAFLALDADGDGRLSRAELREGLARGGRGLSEQELVEILDGVDVNGNGTIEYTEFLASTVDVNSCLGEDMCQHVFDVLDRDGDGHISRQDLMCCLRDRHLSEGIGAESQALVDALGARGDVSLNVTEFAKMLCR</sequence>
<dbReference type="InterPro" id="IPR002048">
    <property type="entry name" value="EF_hand_dom"/>
</dbReference>
<feature type="domain" description="EF-hand" evidence="12">
    <location>
        <begin position="323"/>
        <end position="358"/>
    </location>
</feature>
<dbReference type="InterPro" id="IPR018247">
    <property type="entry name" value="EF_Hand_1_Ca_BS"/>
</dbReference>
<dbReference type="PROSITE" id="PS00018">
    <property type="entry name" value="EF_HAND_1"/>
    <property type="match status" value="3"/>
</dbReference>
<dbReference type="SMART" id="SM00220">
    <property type="entry name" value="S_TKc"/>
    <property type="match status" value="1"/>
</dbReference>
<dbReference type="SUPFAM" id="SSF56112">
    <property type="entry name" value="Protein kinase-like (PK-like)"/>
    <property type="match status" value="1"/>
</dbReference>
<dbReference type="Pfam" id="PF00069">
    <property type="entry name" value="Pkinase"/>
    <property type="match status" value="1"/>
</dbReference>
<dbReference type="Gene3D" id="1.10.238.10">
    <property type="entry name" value="EF-hand"/>
    <property type="match status" value="2"/>
</dbReference>
<evidence type="ECO:0000259" key="11">
    <source>
        <dbReference type="PROSITE" id="PS50011"/>
    </source>
</evidence>
<keyword evidence="14" id="KW-1185">Reference proteome</keyword>
<evidence type="ECO:0000256" key="1">
    <source>
        <dbReference type="ARBA" id="ARBA00001946"/>
    </source>
</evidence>
<keyword evidence="5" id="KW-0418">Kinase</keyword>
<gene>
    <name evidence="13" type="ORF">PCOR1329_LOCUS72511</name>
</gene>
<comment type="cofactor">
    <cofactor evidence="1">
        <name>Mg(2+)</name>
        <dbReference type="ChEBI" id="CHEBI:18420"/>
    </cofactor>
</comment>
<dbReference type="Gene3D" id="1.10.510.10">
    <property type="entry name" value="Transferase(Phosphotransferase) domain 1"/>
    <property type="match status" value="1"/>
</dbReference>
<dbReference type="InterPro" id="IPR050205">
    <property type="entry name" value="CDPK_Ser/Thr_kinases"/>
</dbReference>
<feature type="domain" description="Protein kinase" evidence="11">
    <location>
        <begin position="32"/>
        <end position="280"/>
    </location>
</feature>
<evidence type="ECO:0000256" key="8">
    <source>
        <dbReference type="ARBA" id="ARBA00024334"/>
    </source>
</evidence>
<keyword evidence="7 9" id="KW-0067">ATP-binding</keyword>
<dbReference type="InterPro" id="IPR011992">
    <property type="entry name" value="EF-hand-dom_pair"/>
</dbReference>
<evidence type="ECO:0000259" key="12">
    <source>
        <dbReference type="PROSITE" id="PS50222"/>
    </source>
</evidence>
<dbReference type="InterPro" id="IPR008271">
    <property type="entry name" value="Ser/Thr_kinase_AS"/>
</dbReference>
<reference evidence="13" key="1">
    <citation type="submission" date="2023-10" db="EMBL/GenBank/DDBJ databases">
        <authorList>
            <person name="Chen Y."/>
            <person name="Shah S."/>
            <person name="Dougan E. K."/>
            <person name="Thang M."/>
            <person name="Chan C."/>
        </authorList>
    </citation>
    <scope>NUCLEOTIDE SEQUENCE [LARGE SCALE GENOMIC DNA]</scope>
</reference>
<keyword evidence="3" id="KW-0808">Transferase</keyword>
<evidence type="ECO:0000256" key="7">
    <source>
        <dbReference type="ARBA" id="ARBA00022840"/>
    </source>
</evidence>
<keyword evidence="6" id="KW-0106">Calcium</keyword>
<evidence type="ECO:0000256" key="2">
    <source>
        <dbReference type="ARBA" id="ARBA00022527"/>
    </source>
</evidence>
<evidence type="ECO:0008006" key="15">
    <source>
        <dbReference type="Google" id="ProtNLM"/>
    </source>
</evidence>